<organism evidence="3">
    <name type="scientific">Candidatus Enterococcus dunnyi</name>
    <dbReference type="NCBI Taxonomy" id="1834192"/>
    <lineage>
        <taxon>Bacteria</taxon>
        <taxon>Bacillati</taxon>
        <taxon>Bacillota</taxon>
        <taxon>Bacilli</taxon>
        <taxon>Lactobacillales</taxon>
        <taxon>Enterococcaceae</taxon>
        <taxon>Enterococcus</taxon>
    </lineage>
</organism>
<dbReference type="EMBL" id="NIBQ01000003">
    <property type="protein sequence ID" value="OUZ30475.1"/>
    <property type="molecule type" value="Genomic_DNA"/>
</dbReference>
<dbReference type="SUPFAM" id="SSF55874">
    <property type="entry name" value="ATPase domain of HSP90 chaperone/DNA topoisomerase II/histidine kinase"/>
    <property type="match status" value="1"/>
</dbReference>
<dbReference type="PANTHER" id="PTHR40448">
    <property type="entry name" value="TWO-COMPONENT SENSOR HISTIDINE KINASE"/>
    <property type="match status" value="1"/>
</dbReference>
<feature type="transmembrane region" description="Helical" evidence="1">
    <location>
        <begin position="50"/>
        <end position="74"/>
    </location>
</feature>
<keyword evidence="5" id="KW-1185">Reference proteome</keyword>
<evidence type="ECO:0000313" key="3">
    <source>
        <dbReference type="EMBL" id="OUZ30475.1"/>
    </source>
</evidence>
<sequence length="440" mass="50417">MEFIFIISNVMAMLQVIFNYINFKLLMLNKKIRFSEILSLVVVTILNGKVFSILGVYGIIFMFFCITILGYHFISKNLIQVLGVNSYVVIISVISDHCVSIIRKNIFGTEMSSSGNLNMFIQVVLSLLLSVVITFMIAKEAKRLGEKFPVINESAPLIHVIGIVTMIIYYVSIFFGVYLGNNNEIVTVNLIFFLLYLAASLVSFFMYISSLKNKYDTQQKEREYLENQRYMEVMENQYKEIRKFRHDYKNILNSLEDFIVDRDYEGLSDYYFNKIKKTSTLIDQNDFKLEAIGNIRVREVKSILASKLISMQEKGIDTQLEVNEIIEELSIDSISLVRILGIFLDNSIEELEFLGEGKLAVAVYKDVSAVHIIIQNSCRSDLPKFHILKQRGFSLKGAGRGEGLSNVQELIRTLKNVRLATSISDGMFTQKLTIEHSERV</sequence>
<keyword evidence="1" id="KW-0472">Membrane</keyword>
<dbReference type="Gene3D" id="3.30.565.10">
    <property type="entry name" value="Histidine kinase-like ATPase, C-terminal domain"/>
    <property type="match status" value="1"/>
</dbReference>
<keyword evidence="1" id="KW-1133">Transmembrane helix</keyword>
<gene>
    <name evidence="4" type="ORF">A5889_002080</name>
    <name evidence="3" type="ORF">A5889_002763</name>
</gene>
<accession>A0A200J1P2</accession>
<dbReference type="EMBL" id="CP147246">
    <property type="protein sequence ID" value="WYJ94567.1"/>
    <property type="molecule type" value="Genomic_DNA"/>
</dbReference>
<evidence type="ECO:0000313" key="5">
    <source>
        <dbReference type="Proteomes" id="UP000196151"/>
    </source>
</evidence>
<reference evidence="3" key="1">
    <citation type="submission" date="2017-05" db="EMBL/GenBank/DDBJ databases">
        <title>The Genome Sequence of Enterococcus sp. 9D6_DIV0238.</title>
        <authorList>
            <consortium name="The Broad Institute Genomics Platform"/>
            <consortium name="The Broad Institute Genomic Center for Infectious Diseases"/>
            <person name="Earl A."/>
            <person name="Manson A."/>
            <person name="Schwartman J."/>
            <person name="Gilmore M."/>
            <person name="Abouelleil A."/>
            <person name="Cao P."/>
            <person name="Chapman S."/>
            <person name="Cusick C."/>
            <person name="Shea T."/>
            <person name="Young S."/>
            <person name="Neafsey D."/>
            <person name="Nusbaum C."/>
            <person name="Birren B."/>
        </authorList>
    </citation>
    <scope>NUCLEOTIDE SEQUENCE [LARGE SCALE GENOMIC DNA]</scope>
    <source>
        <strain evidence="3">9D6_DIV0238</strain>
    </source>
</reference>
<dbReference type="AlphaFoldDB" id="A0A200J1P2"/>
<keyword evidence="4" id="KW-0808">Transferase</keyword>
<dbReference type="RefSeq" id="WP_242585402.1">
    <property type="nucleotide sequence ID" value="NZ_CP147246.1"/>
</dbReference>
<feature type="transmembrane region" description="Helical" evidence="1">
    <location>
        <begin position="6"/>
        <end position="29"/>
    </location>
</feature>
<feature type="transmembrane region" description="Helical" evidence="1">
    <location>
        <begin position="119"/>
        <end position="137"/>
    </location>
</feature>
<keyword evidence="4" id="KW-0418">Kinase</keyword>
<evidence type="ECO:0000313" key="4">
    <source>
        <dbReference type="EMBL" id="WYJ94567.1"/>
    </source>
</evidence>
<dbReference type="GO" id="GO:0016301">
    <property type="term" value="F:kinase activity"/>
    <property type="evidence" value="ECO:0007669"/>
    <property type="project" value="UniProtKB-KW"/>
</dbReference>
<dbReference type="PANTHER" id="PTHR40448:SF1">
    <property type="entry name" value="TWO-COMPONENT SENSOR HISTIDINE KINASE"/>
    <property type="match status" value="1"/>
</dbReference>
<feature type="transmembrane region" description="Helical" evidence="1">
    <location>
        <begin position="185"/>
        <end position="208"/>
    </location>
</feature>
<keyword evidence="1" id="KW-0812">Transmembrane</keyword>
<feature type="domain" description="Sensor histidine kinase NatK-like C-terminal" evidence="2">
    <location>
        <begin position="334"/>
        <end position="434"/>
    </location>
</feature>
<reference evidence="4" key="2">
    <citation type="submission" date="2017-05" db="EMBL/GenBank/DDBJ databases">
        <authorList>
            <consortium name="The Broad Institute Genomics Platform"/>
            <consortium name="The Broad Institute Genomic Center for Infectious Diseases"/>
            <person name="Earl A."/>
            <person name="Manson A."/>
            <person name="Schwartman J."/>
            <person name="Gilmore M."/>
            <person name="Abouelleil A."/>
            <person name="Cao P."/>
            <person name="Chapman S."/>
            <person name="Cusick C."/>
            <person name="Shea T."/>
            <person name="Young S."/>
            <person name="Neafsey D."/>
            <person name="Nusbaum C."/>
            <person name="Birren B."/>
        </authorList>
    </citation>
    <scope>NUCLEOTIDE SEQUENCE</scope>
    <source>
        <strain evidence="4">9D6_DIV0238</strain>
    </source>
</reference>
<feature type="transmembrane region" description="Helical" evidence="1">
    <location>
        <begin position="157"/>
        <end position="179"/>
    </location>
</feature>
<reference evidence="4" key="3">
    <citation type="submission" date="2024-03" db="EMBL/GenBank/DDBJ databases">
        <title>The Genome Sequence of Enterococcus sp. DIV0238c.</title>
        <authorList>
            <consortium name="The Broad Institute Genomics Platform"/>
            <consortium name="The Broad Institute Microbial Omics Core"/>
            <consortium name="The Broad Institute Genomic Center for Infectious Diseases"/>
            <person name="Earl A."/>
            <person name="Manson A."/>
            <person name="Gilmore M."/>
            <person name="Schwartman J."/>
            <person name="Shea T."/>
            <person name="Abouelleil A."/>
            <person name="Cao P."/>
            <person name="Chapman S."/>
            <person name="Cusick C."/>
            <person name="Young S."/>
            <person name="Neafsey D."/>
            <person name="Nusbaum C."/>
            <person name="Birren B."/>
        </authorList>
    </citation>
    <scope>NUCLEOTIDE SEQUENCE</scope>
    <source>
        <strain evidence="4">9D6_DIV0238</strain>
    </source>
</reference>
<evidence type="ECO:0000259" key="2">
    <source>
        <dbReference type="Pfam" id="PF14501"/>
    </source>
</evidence>
<dbReference type="InterPro" id="IPR032834">
    <property type="entry name" value="NatK-like_C"/>
</dbReference>
<dbReference type="GO" id="GO:0042802">
    <property type="term" value="F:identical protein binding"/>
    <property type="evidence" value="ECO:0007669"/>
    <property type="project" value="TreeGrafter"/>
</dbReference>
<proteinExistence type="predicted"/>
<dbReference type="Proteomes" id="UP000196151">
    <property type="component" value="Chromosome"/>
</dbReference>
<dbReference type="Pfam" id="PF14501">
    <property type="entry name" value="HATPase_c_5"/>
    <property type="match status" value="1"/>
</dbReference>
<dbReference type="InterPro" id="IPR036890">
    <property type="entry name" value="HATPase_C_sf"/>
</dbReference>
<name>A0A200J1P2_9ENTE</name>
<evidence type="ECO:0000256" key="1">
    <source>
        <dbReference type="SAM" id="Phobius"/>
    </source>
</evidence>
<protein>
    <submittedName>
        <fullName evidence="4">Two-component system, LytTR family, sensor histidine kinase AgrC</fullName>
    </submittedName>
</protein>